<sequence>MAFKFQKDLEDVATNSGVLIEIDATPPIQVNNCDDSILRVKRSLRRRSGIDYCVFEYSSEEEFDHEKPIKTRRQKRGRQGNDGIGSSFNSVCEEVTTRWCAKGSCRPIIDEAPVFYPTEEEFRDTLGYIAAIQHKAEKYGICRIVPPASWQPHCPLTEKNTWEKAKFSTRVQQVDKLQNREPMRKRFRNRCQRKRKRRKRIRFGMTRRRNSCMTFESNDYSSDVEEKFGFQSGSDFTLKSFQIFANNFKEQYFNKRDLEQRKPCCKAETDKRWQPSVEEIEGEYWRIVETPTNEVEVLYGADLETGIFGSGFPKAKSAVVKDLDPHVLSGWNLNNFPRLPGSLLSFESGDISGVLVPWLYIGMCFSSFCWHVEDHHLYSLNYLHWGDPKVWYGVPGNSAVKLEATMRKHLPDLFEEQPDLLHELVTQLSPSVLKSEDVPVYRVVQKAGEFVLTFPRAYHSGFNCGFNCAEAVNVAPMDWLPHGQCAVELYSEQHRKTSISHDKLLMGAAREAFRTLWEILHTELDKPKNISWQSVCGKEGMLTRAIRARVRMEQERRECHCNLVKARKMDKDFDFSNERECFFCFYDLHLSAAGCECSLDRFACLNHADLLCSCESSRKFFLFRYSIDELNTLVDALEGNSSAVQSWVSYDLGLVTPSIFVANDLPGSLKPMDESISKSVLEKSTPISDDGLVSVNIASIDISSKKATGHTIKISNYLGGPNSNSCCKSSEPVSYSGQWNNLGNNKSSVVQTSLPKQEMASISEVKIEFDNANLIRFISSVNPDSETVWNTELKCCSSSSKKNETSFTKTSGEEQPNCSLDLKNEGLLKYWKTQLGETKKLSSTFIKREDCSLEVTDGCSERKGDMNYGSINTANTSLRSTLDDGISVFMRNSVENSPNGGNGKWNEASSENISHTYQPKAKLFGIDLQQHQPPLPINSNSKCTNLQNSHSSSSIVQYPLKPECEEKHLIRSKYSVDPLHFGTTVVGKQWCNSKAIFPKGFQSRVKYFSMLDPTTTCSYMSEILDAGPFGPLFKVTLEGSPDDTFMHFSPERCWDLVRERLNQEIIKQCSLGNPNLPPLQPPGSINGLEMFGFLSPSIIQVIESLDPHHECMEYWASSFVLRGQLEETMDSTPESTKNPAAELVSINCCTQQKFSSEKQRMLHGMELTRSEPSNSMINNEVQHIPGPAFHRLSREELQAMHNKVLRTGSESDCWRTARITLQNEIEDNVQK</sequence>
<keyword evidence="7" id="KW-0408">Iron</keyword>
<dbReference type="PROSITE" id="PS51543">
    <property type="entry name" value="FYRC"/>
    <property type="match status" value="1"/>
</dbReference>
<reference evidence="13 14" key="1">
    <citation type="journal article" date="2020" name="Nat. Food">
        <title>A phased Vanilla planifolia genome enables genetic improvement of flavour and production.</title>
        <authorList>
            <person name="Hasing T."/>
            <person name="Tang H."/>
            <person name="Brym M."/>
            <person name="Khazi F."/>
            <person name="Huang T."/>
            <person name="Chambers A.H."/>
        </authorList>
    </citation>
    <scope>NUCLEOTIDE SEQUENCE [LARGE SCALE GENOMIC DNA]</scope>
    <source>
        <tissue evidence="13">Leaf</tissue>
    </source>
</reference>
<name>A0A835QSQ3_VANPL</name>
<dbReference type="GO" id="GO:0005634">
    <property type="term" value="C:nucleus"/>
    <property type="evidence" value="ECO:0007669"/>
    <property type="project" value="UniProtKB-SubCell"/>
</dbReference>
<dbReference type="SMART" id="SM00558">
    <property type="entry name" value="JmjC"/>
    <property type="match status" value="1"/>
</dbReference>
<dbReference type="Pfam" id="PF02375">
    <property type="entry name" value="JmjN"/>
    <property type="match status" value="1"/>
</dbReference>
<protein>
    <submittedName>
        <fullName evidence="13">Uncharacterized protein</fullName>
    </submittedName>
</protein>
<dbReference type="GO" id="GO:0045814">
    <property type="term" value="P:negative regulation of gene expression, epigenetic"/>
    <property type="evidence" value="ECO:0007669"/>
    <property type="project" value="UniProtKB-ARBA"/>
</dbReference>
<keyword evidence="6" id="KW-0560">Oxidoreductase</keyword>
<dbReference type="InterPro" id="IPR003889">
    <property type="entry name" value="FYrich_C"/>
</dbReference>
<keyword evidence="10" id="KW-0539">Nucleus</keyword>
<evidence type="ECO:0000256" key="9">
    <source>
        <dbReference type="ARBA" id="ARBA00023163"/>
    </source>
</evidence>
<evidence type="ECO:0000256" key="2">
    <source>
        <dbReference type="ARBA" id="ARBA00004123"/>
    </source>
</evidence>
<dbReference type="Pfam" id="PF02373">
    <property type="entry name" value="JmjC"/>
    <property type="match status" value="1"/>
</dbReference>
<dbReference type="Pfam" id="PF02928">
    <property type="entry name" value="zf-C5HC2"/>
    <property type="match status" value="1"/>
</dbReference>
<dbReference type="Proteomes" id="UP000636800">
    <property type="component" value="Chromosome 6"/>
</dbReference>
<dbReference type="InterPro" id="IPR003347">
    <property type="entry name" value="JmjC_dom"/>
</dbReference>
<keyword evidence="4" id="KW-0156">Chromatin regulator</keyword>
<dbReference type="Pfam" id="PF05965">
    <property type="entry name" value="FYRC"/>
    <property type="match status" value="1"/>
</dbReference>
<comment type="cofactor">
    <cofactor evidence="1">
        <name>Fe(2+)</name>
        <dbReference type="ChEBI" id="CHEBI:29033"/>
    </cofactor>
</comment>
<dbReference type="Gene3D" id="2.60.120.650">
    <property type="entry name" value="Cupin"/>
    <property type="match status" value="1"/>
</dbReference>
<dbReference type="PANTHER" id="PTHR10694:SF105">
    <property type="entry name" value="LYSINE-SPECIFIC DEMETHYLASE JMJ14"/>
    <property type="match status" value="1"/>
</dbReference>
<dbReference type="InterPro" id="IPR003888">
    <property type="entry name" value="FYrich_N"/>
</dbReference>
<dbReference type="InterPro" id="IPR004198">
    <property type="entry name" value="Znf_C5HC2"/>
</dbReference>
<comment type="caution">
    <text evidence="13">The sequence shown here is derived from an EMBL/GenBank/DDBJ whole genome shotgun (WGS) entry which is preliminary data.</text>
</comment>
<keyword evidence="9" id="KW-0804">Transcription</keyword>
<evidence type="ECO:0000256" key="10">
    <source>
        <dbReference type="ARBA" id="ARBA00023242"/>
    </source>
</evidence>
<dbReference type="GO" id="GO:0046872">
    <property type="term" value="F:metal ion binding"/>
    <property type="evidence" value="ECO:0007669"/>
    <property type="project" value="UniProtKB-KW"/>
</dbReference>
<feature type="domain" description="JmjC" evidence="12">
    <location>
        <begin position="325"/>
        <end position="491"/>
    </location>
</feature>
<evidence type="ECO:0000256" key="1">
    <source>
        <dbReference type="ARBA" id="ARBA00001954"/>
    </source>
</evidence>
<dbReference type="AlphaFoldDB" id="A0A835QSQ3"/>
<evidence type="ECO:0000256" key="5">
    <source>
        <dbReference type="ARBA" id="ARBA00022964"/>
    </source>
</evidence>
<dbReference type="Pfam" id="PF05964">
    <property type="entry name" value="FYRN"/>
    <property type="match status" value="1"/>
</dbReference>
<evidence type="ECO:0000256" key="8">
    <source>
        <dbReference type="ARBA" id="ARBA00023015"/>
    </source>
</evidence>
<evidence type="ECO:0000259" key="11">
    <source>
        <dbReference type="PROSITE" id="PS51183"/>
    </source>
</evidence>
<gene>
    <name evidence="13" type="ORF">HPP92_013989</name>
</gene>
<dbReference type="InterPro" id="IPR003349">
    <property type="entry name" value="JmjN"/>
</dbReference>
<keyword evidence="14" id="KW-1185">Reference proteome</keyword>
<dbReference type="Gene3D" id="3.30.160.360">
    <property type="match status" value="1"/>
</dbReference>
<dbReference type="SUPFAM" id="SSF51197">
    <property type="entry name" value="Clavaminate synthase-like"/>
    <property type="match status" value="1"/>
</dbReference>
<evidence type="ECO:0000313" key="14">
    <source>
        <dbReference type="Proteomes" id="UP000636800"/>
    </source>
</evidence>
<evidence type="ECO:0000256" key="4">
    <source>
        <dbReference type="ARBA" id="ARBA00022853"/>
    </source>
</evidence>
<dbReference type="PANTHER" id="PTHR10694">
    <property type="entry name" value="LYSINE-SPECIFIC DEMETHYLASE"/>
    <property type="match status" value="1"/>
</dbReference>
<dbReference type="PROSITE" id="PS51183">
    <property type="entry name" value="JMJN"/>
    <property type="match status" value="1"/>
</dbReference>
<dbReference type="GO" id="GO:0034647">
    <property type="term" value="F:histone H3K4me/H3K4me2/H3K4me3 demethylase activity"/>
    <property type="evidence" value="ECO:0007669"/>
    <property type="project" value="TreeGrafter"/>
</dbReference>
<dbReference type="PROSITE" id="PS51542">
    <property type="entry name" value="FYRN"/>
    <property type="match status" value="1"/>
</dbReference>
<evidence type="ECO:0000313" key="13">
    <source>
        <dbReference type="EMBL" id="KAG0477148.1"/>
    </source>
</evidence>
<dbReference type="SMART" id="SM00542">
    <property type="entry name" value="FYRC"/>
    <property type="match status" value="1"/>
</dbReference>
<comment type="subcellular location">
    <subcellularLocation>
        <location evidence="2">Nucleus</location>
    </subcellularLocation>
</comment>
<dbReference type="OrthoDB" id="1896065at2759"/>
<proteinExistence type="predicted"/>
<feature type="domain" description="JmjN" evidence="11">
    <location>
        <begin position="112"/>
        <end position="153"/>
    </location>
</feature>
<accession>A0A835QSQ3</accession>
<evidence type="ECO:0000256" key="6">
    <source>
        <dbReference type="ARBA" id="ARBA00023002"/>
    </source>
</evidence>
<organism evidence="13 14">
    <name type="scientific">Vanilla planifolia</name>
    <name type="common">Vanilla</name>
    <dbReference type="NCBI Taxonomy" id="51239"/>
    <lineage>
        <taxon>Eukaryota</taxon>
        <taxon>Viridiplantae</taxon>
        <taxon>Streptophyta</taxon>
        <taxon>Embryophyta</taxon>
        <taxon>Tracheophyta</taxon>
        <taxon>Spermatophyta</taxon>
        <taxon>Magnoliopsida</taxon>
        <taxon>Liliopsida</taxon>
        <taxon>Asparagales</taxon>
        <taxon>Orchidaceae</taxon>
        <taxon>Vanilloideae</taxon>
        <taxon>Vanilleae</taxon>
        <taxon>Vanilla</taxon>
    </lineage>
</organism>
<evidence type="ECO:0000259" key="12">
    <source>
        <dbReference type="PROSITE" id="PS51184"/>
    </source>
</evidence>
<keyword evidence="3" id="KW-0479">Metal-binding</keyword>
<keyword evidence="8" id="KW-0805">Transcription regulation</keyword>
<dbReference type="EMBL" id="JADCNL010000006">
    <property type="protein sequence ID" value="KAG0477148.1"/>
    <property type="molecule type" value="Genomic_DNA"/>
</dbReference>
<evidence type="ECO:0000256" key="7">
    <source>
        <dbReference type="ARBA" id="ARBA00023004"/>
    </source>
</evidence>
<dbReference type="SMART" id="SM00541">
    <property type="entry name" value="FYRN"/>
    <property type="match status" value="1"/>
</dbReference>
<evidence type="ECO:0000256" key="3">
    <source>
        <dbReference type="ARBA" id="ARBA00022723"/>
    </source>
</evidence>
<keyword evidence="5" id="KW-0223">Dioxygenase</keyword>
<dbReference type="FunFam" id="3.30.160.360:FF:000005">
    <property type="entry name" value="Putative lysine-specific demethylase JMJ16"/>
    <property type="match status" value="1"/>
</dbReference>
<dbReference type="SMART" id="SM00545">
    <property type="entry name" value="JmjN"/>
    <property type="match status" value="1"/>
</dbReference>
<dbReference type="PROSITE" id="PS51184">
    <property type="entry name" value="JMJC"/>
    <property type="match status" value="1"/>
</dbReference>
<dbReference type="GO" id="GO:0000785">
    <property type="term" value="C:chromatin"/>
    <property type="evidence" value="ECO:0007669"/>
    <property type="project" value="TreeGrafter"/>
</dbReference>